<dbReference type="PANTHER" id="PTHR30413:SF8">
    <property type="entry name" value="TRANSPORT PERMEASE PROTEIN"/>
    <property type="match status" value="1"/>
</dbReference>
<gene>
    <name evidence="11" type="ORF">DAMNIGENAA_19810</name>
</gene>
<dbReference type="PROSITE" id="PS51012">
    <property type="entry name" value="ABC_TM2"/>
    <property type="match status" value="1"/>
</dbReference>
<keyword evidence="4 9" id="KW-1003">Cell membrane</keyword>
<evidence type="ECO:0000313" key="12">
    <source>
        <dbReference type="Proteomes" id="UP001144372"/>
    </source>
</evidence>
<dbReference type="InterPro" id="IPR000412">
    <property type="entry name" value="ABC_2_transport"/>
</dbReference>
<protein>
    <recommendedName>
        <fullName evidence="9">Transport permease protein</fullName>
    </recommendedName>
</protein>
<keyword evidence="12" id="KW-1185">Reference proteome</keyword>
<dbReference type="EMBL" id="BSDR01000001">
    <property type="protein sequence ID" value="GLI34548.1"/>
    <property type="molecule type" value="Genomic_DNA"/>
</dbReference>
<dbReference type="GO" id="GO:0140359">
    <property type="term" value="F:ABC-type transporter activity"/>
    <property type="evidence" value="ECO:0007669"/>
    <property type="project" value="InterPro"/>
</dbReference>
<feature type="transmembrane region" description="Helical" evidence="9">
    <location>
        <begin position="241"/>
        <end position="265"/>
    </location>
</feature>
<evidence type="ECO:0000256" key="2">
    <source>
        <dbReference type="ARBA" id="ARBA00007783"/>
    </source>
</evidence>
<keyword evidence="7 9" id="KW-1133">Transmembrane helix</keyword>
<dbReference type="GO" id="GO:0043190">
    <property type="term" value="C:ATP-binding cassette (ABC) transporter complex"/>
    <property type="evidence" value="ECO:0007669"/>
    <property type="project" value="InterPro"/>
</dbReference>
<feature type="transmembrane region" description="Helical" evidence="9">
    <location>
        <begin position="188"/>
        <end position="207"/>
    </location>
</feature>
<dbReference type="PRINTS" id="PR00164">
    <property type="entry name" value="ABC2TRNSPORT"/>
</dbReference>
<sequence length="276" mass="30828">MHDTRPFVHIKPRNGWNLFDSVELLHYRDLLYFLTMRSIKVKYKQTVLGGLWAVIQPLFSVAIFTLVFGKLARVPSDGVPYPVFSLTAMVAWTYFANSVSSAANSIVQEAGLLTKVYFPRLFIPFAYVLAGLLDFIIAYLISLILALCYGITLTGTLLLMPVFVLLMALSATGVGVFLAAMNARYRDVRYAIPFLIQLWMFASPIVYPSSIFPEHYRLAYALNPMAGIIEGFRYSLIGGNAFPFGMIAVSAASGITLFCVGLIYFKKTERFFADIV</sequence>
<keyword evidence="5" id="KW-0997">Cell inner membrane</keyword>
<dbReference type="Pfam" id="PF01061">
    <property type="entry name" value="ABC2_membrane"/>
    <property type="match status" value="1"/>
</dbReference>
<dbReference type="RefSeq" id="WP_281793852.1">
    <property type="nucleotide sequence ID" value="NZ_BSDR01000001.1"/>
</dbReference>
<evidence type="ECO:0000256" key="9">
    <source>
        <dbReference type="RuleBase" id="RU361157"/>
    </source>
</evidence>
<evidence type="ECO:0000256" key="4">
    <source>
        <dbReference type="ARBA" id="ARBA00022475"/>
    </source>
</evidence>
<feature type="domain" description="ABC transmembrane type-2" evidence="10">
    <location>
        <begin position="48"/>
        <end position="268"/>
    </location>
</feature>
<evidence type="ECO:0000256" key="7">
    <source>
        <dbReference type="ARBA" id="ARBA00022989"/>
    </source>
</evidence>
<comment type="subcellular location">
    <subcellularLocation>
        <location evidence="1">Cell inner membrane</location>
        <topology evidence="1">Multi-pass membrane protein</topology>
    </subcellularLocation>
    <subcellularLocation>
        <location evidence="9">Cell membrane</location>
        <topology evidence="9">Multi-pass membrane protein</topology>
    </subcellularLocation>
</comment>
<dbReference type="Proteomes" id="UP001144372">
    <property type="component" value="Unassembled WGS sequence"/>
</dbReference>
<reference evidence="11" key="1">
    <citation type="submission" date="2022-12" db="EMBL/GenBank/DDBJ databases">
        <title>Reference genome sequencing for broad-spectrum identification of bacterial and archaeal isolates by mass spectrometry.</title>
        <authorList>
            <person name="Sekiguchi Y."/>
            <person name="Tourlousse D.M."/>
        </authorList>
    </citation>
    <scope>NUCLEOTIDE SEQUENCE</scope>
    <source>
        <strain evidence="11">ASRB1</strain>
    </source>
</reference>
<feature type="transmembrane region" description="Helical" evidence="9">
    <location>
        <begin position="158"/>
        <end position="181"/>
    </location>
</feature>
<feature type="transmembrane region" description="Helical" evidence="9">
    <location>
        <begin position="46"/>
        <end position="69"/>
    </location>
</feature>
<dbReference type="InterPro" id="IPR047817">
    <property type="entry name" value="ABC2_TM_bact-type"/>
</dbReference>
<feature type="transmembrane region" description="Helical" evidence="9">
    <location>
        <begin position="121"/>
        <end position="152"/>
    </location>
</feature>
<evidence type="ECO:0000256" key="6">
    <source>
        <dbReference type="ARBA" id="ARBA00022692"/>
    </source>
</evidence>
<dbReference type="PANTHER" id="PTHR30413">
    <property type="entry name" value="INNER MEMBRANE TRANSPORT PERMEASE"/>
    <property type="match status" value="1"/>
</dbReference>
<comment type="similarity">
    <text evidence="2 9">Belongs to the ABC-2 integral membrane protein family.</text>
</comment>
<keyword evidence="3 9" id="KW-0813">Transport</keyword>
<evidence type="ECO:0000256" key="5">
    <source>
        <dbReference type="ARBA" id="ARBA00022519"/>
    </source>
</evidence>
<accession>A0A9W6FSX1</accession>
<keyword evidence="6 9" id="KW-0812">Transmembrane</keyword>
<evidence type="ECO:0000313" key="11">
    <source>
        <dbReference type="EMBL" id="GLI34548.1"/>
    </source>
</evidence>
<keyword evidence="8 9" id="KW-0472">Membrane</keyword>
<dbReference type="PIRSF" id="PIRSF006648">
    <property type="entry name" value="DrrB"/>
    <property type="match status" value="1"/>
</dbReference>
<name>A0A9W6FSX1_9BACT</name>
<proteinExistence type="inferred from homology"/>
<dbReference type="InterPro" id="IPR013525">
    <property type="entry name" value="ABC2_TM"/>
</dbReference>
<evidence type="ECO:0000256" key="1">
    <source>
        <dbReference type="ARBA" id="ARBA00004429"/>
    </source>
</evidence>
<evidence type="ECO:0000256" key="8">
    <source>
        <dbReference type="ARBA" id="ARBA00023136"/>
    </source>
</evidence>
<evidence type="ECO:0000256" key="3">
    <source>
        <dbReference type="ARBA" id="ARBA00022448"/>
    </source>
</evidence>
<organism evidence="11 12">
    <name type="scientific">Desulforhabdus amnigena</name>
    <dbReference type="NCBI Taxonomy" id="40218"/>
    <lineage>
        <taxon>Bacteria</taxon>
        <taxon>Pseudomonadati</taxon>
        <taxon>Thermodesulfobacteriota</taxon>
        <taxon>Syntrophobacteria</taxon>
        <taxon>Syntrophobacterales</taxon>
        <taxon>Syntrophobacteraceae</taxon>
        <taxon>Desulforhabdus</taxon>
    </lineage>
</organism>
<feature type="transmembrane region" description="Helical" evidence="9">
    <location>
        <begin position="81"/>
        <end position="100"/>
    </location>
</feature>
<comment type="caution">
    <text evidence="11">The sequence shown here is derived from an EMBL/GenBank/DDBJ whole genome shotgun (WGS) entry which is preliminary data.</text>
</comment>
<dbReference type="GO" id="GO:0015920">
    <property type="term" value="P:lipopolysaccharide transport"/>
    <property type="evidence" value="ECO:0007669"/>
    <property type="project" value="TreeGrafter"/>
</dbReference>
<evidence type="ECO:0000259" key="10">
    <source>
        <dbReference type="PROSITE" id="PS51012"/>
    </source>
</evidence>
<dbReference type="AlphaFoldDB" id="A0A9W6FSX1"/>